<comment type="similarity">
    <text evidence="3">Belongs to the peptidase M50B family.</text>
</comment>
<organism evidence="15 16">
    <name type="scientific">Denitrovibrio acetiphilus (strain DSM 12809 / NBRC 114555 / N2460)</name>
    <dbReference type="NCBI Taxonomy" id="522772"/>
    <lineage>
        <taxon>Bacteria</taxon>
        <taxon>Pseudomonadati</taxon>
        <taxon>Deferribacterota</taxon>
        <taxon>Deferribacteres</taxon>
        <taxon>Deferribacterales</taxon>
        <taxon>Geovibrionaceae</taxon>
        <taxon>Denitrovibrio</taxon>
    </lineage>
</organism>
<name>D4H7Y5_DENA2</name>
<feature type="transmembrane region" description="Helical" evidence="13">
    <location>
        <begin position="93"/>
        <end position="116"/>
    </location>
</feature>
<protein>
    <submittedName>
        <fullName evidence="15">Peptidase M50</fullName>
    </submittedName>
</protein>
<dbReference type="PANTHER" id="PTHR35864">
    <property type="entry name" value="ZINC METALLOPROTEASE MJ0611-RELATED"/>
    <property type="match status" value="1"/>
</dbReference>
<evidence type="ECO:0000313" key="15">
    <source>
        <dbReference type="EMBL" id="ADD68134.1"/>
    </source>
</evidence>
<dbReference type="HOGENOM" id="CLU_086979_1_1_0"/>
<keyword evidence="4" id="KW-1003">Cell membrane</keyword>
<dbReference type="PANTHER" id="PTHR35864:SF1">
    <property type="entry name" value="ZINC METALLOPROTEASE YWHC-RELATED"/>
    <property type="match status" value="1"/>
</dbReference>
<evidence type="ECO:0000256" key="9">
    <source>
        <dbReference type="ARBA" id="ARBA00022833"/>
    </source>
</evidence>
<evidence type="ECO:0000256" key="12">
    <source>
        <dbReference type="ARBA" id="ARBA00023136"/>
    </source>
</evidence>
<dbReference type="PaxDb" id="522772-Dacet_1362"/>
<feature type="transmembrane region" description="Helical" evidence="13">
    <location>
        <begin position="128"/>
        <end position="151"/>
    </location>
</feature>
<dbReference type="AlphaFoldDB" id="D4H7Y5"/>
<dbReference type="CDD" id="cd06158">
    <property type="entry name" value="S2P-M50_like_1"/>
    <property type="match status" value="1"/>
</dbReference>
<dbReference type="InterPro" id="IPR008915">
    <property type="entry name" value="Peptidase_M50"/>
</dbReference>
<dbReference type="STRING" id="522772.Dacet_1362"/>
<dbReference type="GO" id="GO:0008237">
    <property type="term" value="F:metallopeptidase activity"/>
    <property type="evidence" value="ECO:0007669"/>
    <property type="project" value="UniProtKB-KW"/>
</dbReference>
<keyword evidence="10 13" id="KW-1133">Transmembrane helix</keyword>
<feature type="transmembrane region" description="Helical" evidence="13">
    <location>
        <begin position="12"/>
        <end position="35"/>
    </location>
</feature>
<keyword evidence="8" id="KW-0378">Hydrolase</keyword>
<dbReference type="KEGG" id="dap:Dacet_1362"/>
<keyword evidence="12 13" id="KW-0472">Membrane</keyword>
<accession>D4H7Y5</accession>
<evidence type="ECO:0000256" key="6">
    <source>
        <dbReference type="ARBA" id="ARBA00022692"/>
    </source>
</evidence>
<dbReference type="Proteomes" id="UP000002012">
    <property type="component" value="Chromosome"/>
</dbReference>
<keyword evidence="6 13" id="KW-0812">Transmembrane</keyword>
<keyword evidence="7" id="KW-0479">Metal-binding</keyword>
<evidence type="ECO:0000256" key="5">
    <source>
        <dbReference type="ARBA" id="ARBA00022670"/>
    </source>
</evidence>
<keyword evidence="5" id="KW-0645">Protease</keyword>
<keyword evidence="9" id="KW-0862">Zinc</keyword>
<evidence type="ECO:0000256" key="13">
    <source>
        <dbReference type="SAM" id="Phobius"/>
    </source>
</evidence>
<evidence type="ECO:0000313" key="16">
    <source>
        <dbReference type="Proteomes" id="UP000002012"/>
    </source>
</evidence>
<dbReference type="RefSeq" id="WP_013010656.1">
    <property type="nucleotide sequence ID" value="NC_013943.1"/>
</dbReference>
<evidence type="ECO:0000256" key="7">
    <source>
        <dbReference type="ARBA" id="ARBA00022723"/>
    </source>
</evidence>
<dbReference type="EMBL" id="CP001968">
    <property type="protein sequence ID" value="ADD68134.1"/>
    <property type="molecule type" value="Genomic_DNA"/>
</dbReference>
<dbReference type="InterPro" id="IPR044537">
    <property type="entry name" value="Rip2-like"/>
</dbReference>
<dbReference type="OrthoDB" id="9800627at2"/>
<dbReference type="Pfam" id="PF02163">
    <property type="entry name" value="Peptidase_M50"/>
    <property type="match status" value="1"/>
</dbReference>
<evidence type="ECO:0000256" key="11">
    <source>
        <dbReference type="ARBA" id="ARBA00023049"/>
    </source>
</evidence>
<feature type="domain" description="Peptidase M50" evidence="14">
    <location>
        <begin position="134"/>
        <end position="191"/>
    </location>
</feature>
<evidence type="ECO:0000256" key="4">
    <source>
        <dbReference type="ARBA" id="ARBA00022475"/>
    </source>
</evidence>
<evidence type="ECO:0000259" key="14">
    <source>
        <dbReference type="Pfam" id="PF02163"/>
    </source>
</evidence>
<feature type="transmembrane region" description="Helical" evidence="13">
    <location>
        <begin position="185"/>
        <end position="209"/>
    </location>
</feature>
<evidence type="ECO:0000256" key="10">
    <source>
        <dbReference type="ARBA" id="ARBA00022989"/>
    </source>
</evidence>
<reference evidence="15 16" key="1">
    <citation type="journal article" date="2010" name="Stand. Genomic Sci.">
        <title>Complete genome sequence of Denitrovibrio acetiphilus type strain (N2460).</title>
        <authorList>
            <person name="Kiss H."/>
            <person name="Lang E."/>
            <person name="Lapidus A."/>
            <person name="Copeland A."/>
            <person name="Nolan M."/>
            <person name="Glavina Del Rio T."/>
            <person name="Chen F."/>
            <person name="Lucas S."/>
            <person name="Tice H."/>
            <person name="Cheng J.F."/>
            <person name="Han C."/>
            <person name="Goodwin L."/>
            <person name="Pitluck S."/>
            <person name="Liolios K."/>
            <person name="Pati A."/>
            <person name="Ivanova N."/>
            <person name="Mavromatis K."/>
            <person name="Chen A."/>
            <person name="Palaniappan K."/>
            <person name="Land M."/>
            <person name="Hauser L."/>
            <person name="Chang Y.J."/>
            <person name="Jeffries C.D."/>
            <person name="Detter J.C."/>
            <person name="Brettin T."/>
            <person name="Spring S."/>
            <person name="Rohde M."/>
            <person name="Goker M."/>
            <person name="Woyke T."/>
            <person name="Bristow J."/>
            <person name="Eisen J.A."/>
            <person name="Markowitz V."/>
            <person name="Hugenholtz P."/>
            <person name="Kyrpides N.C."/>
            <person name="Klenk H.P."/>
        </authorList>
    </citation>
    <scope>NUCLEOTIDE SEQUENCE [LARGE SCALE GENOMIC DNA]</scope>
    <source>
        <strain evidence="16">DSM 12809 / NBRC 114555 / N2460</strain>
    </source>
</reference>
<dbReference type="GO" id="GO:0005886">
    <property type="term" value="C:plasma membrane"/>
    <property type="evidence" value="ECO:0007669"/>
    <property type="project" value="UniProtKB-SubCell"/>
</dbReference>
<comment type="cofactor">
    <cofactor evidence="1">
        <name>Zn(2+)</name>
        <dbReference type="ChEBI" id="CHEBI:29105"/>
    </cofactor>
</comment>
<proteinExistence type="inferred from homology"/>
<dbReference type="GO" id="GO:0046872">
    <property type="term" value="F:metal ion binding"/>
    <property type="evidence" value="ECO:0007669"/>
    <property type="project" value="UniProtKB-KW"/>
</dbReference>
<evidence type="ECO:0000256" key="1">
    <source>
        <dbReference type="ARBA" id="ARBA00001947"/>
    </source>
</evidence>
<dbReference type="InParanoid" id="D4H7Y5"/>
<evidence type="ECO:0000256" key="3">
    <source>
        <dbReference type="ARBA" id="ARBA00007931"/>
    </source>
</evidence>
<keyword evidence="16" id="KW-1185">Reference proteome</keyword>
<sequence>MDIQIAEYVRFITLALIPFMLAITVHEYSHGLSAYMLGDDTAKRAGRLTLNPLSHIDPLGILFLLVTRLFGWAKPVPVNFGRLEKNSKYGPAIVSFAGPFSNLLLAIISAVVLHFVSNIEVARGSVAMKILVPVVGMLSLSVRINIALFVFNLLPIPPLDGGRIVQSLLPYNQAVAFSKIERYGFIILIVLFLTRTIDAIIIPIIRFFLQILL</sequence>
<evidence type="ECO:0000256" key="8">
    <source>
        <dbReference type="ARBA" id="ARBA00022801"/>
    </source>
</evidence>
<comment type="subcellular location">
    <subcellularLocation>
        <location evidence="2">Cell membrane</location>
        <topology evidence="2">Multi-pass membrane protein</topology>
    </subcellularLocation>
</comment>
<dbReference type="GO" id="GO:0006508">
    <property type="term" value="P:proteolysis"/>
    <property type="evidence" value="ECO:0007669"/>
    <property type="project" value="UniProtKB-KW"/>
</dbReference>
<feature type="transmembrane region" description="Helical" evidence="13">
    <location>
        <begin position="56"/>
        <end position="73"/>
    </location>
</feature>
<evidence type="ECO:0000256" key="2">
    <source>
        <dbReference type="ARBA" id="ARBA00004651"/>
    </source>
</evidence>
<keyword evidence="11" id="KW-0482">Metalloprotease</keyword>
<dbReference type="InterPro" id="IPR052348">
    <property type="entry name" value="Metallopeptidase_M50B"/>
</dbReference>
<gene>
    <name evidence="15" type="ordered locus">Dacet_1362</name>
</gene>
<dbReference type="eggNOG" id="COG1994">
    <property type="taxonomic scope" value="Bacteria"/>
</dbReference>